<comment type="caution">
    <text evidence="3">The sequence shown here is derived from an EMBL/GenBank/DDBJ whole genome shotgun (WGS) entry which is preliminary data.</text>
</comment>
<organism evidence="3 4">
    <name type="scientific">Symbiodinium microadriaticum</name>
    <name type="common">Dinoflagellate</name>
    <name type="synonym">Zooxanthella microadriatica</name>
    <dbReference type="NCBI Taxonomy" id="2951"/>
    <lineage>
        <taxon>Eukaryota</taxon>
        <taxon>Sar</taxon>
        <taxon>Alveolata</taxon>
        <taxon>Dinophyceae</taxon>
        <taxon>Suessiales</taxon>
        <taxon>Symbiodiniaceae</taxon>
        <taxon>Symbiodinium</taxon>
    </lineage>
</organism>
<evidence type="ECO:0000256" key="1">
    <source>
        <dbReference type="SAM" id="SignalP"/>
    </source>
</evidence>
<evidence type="ECO:0000259" key="2">
    <source>
        <dbReference type="Pfam" id="PF03407"/>
    </source>
</evidence>
<name>A0A1Q9E8U5_SYMMI</name>
<feature type="domain" description="Nucleotide-diphospho-sugar transferase" evidence="2">
    <location>
        <begin position="425"/>
        <end position="535"/>
    </location>
</feature>
<dbReference type="Proteomes" id="UP000186817">
    <property type="component" value="Unassembled WGS sequence"/>
</dbReference>
<reference evidence="3 4" key="1">
    <citation type="submission" date="2016-02" db="EMBL/GenBank/DDBJ databases">
        <title>Genome analysis of coral dinoflagellate symbionts highlights evolutionary adaptations to a symbiotic lifestyle.</title>
        <authorList>
            <person name="Aranda M."/>
            <person name="Li Y."/>
            <person name="Liew Y.J."/>
            <person name="Baumgarten S."/>
            <person name="Simakov O."/>
            <person name="Wilson M."/>
            <person name="Piel J."/>
            <person name="Ashoor H."/>
            <person name="Bougouffa S."/>
            <person name="Bajic V.B."/>
            <person name="Ryu T."/>
            <person name="Ravasi T."/>
            <person name="Bayer T."/>
            <person name="Micklem G."/>
            <person name="Kim H."/>
            <person name="Bhak J."/>
            <person name="Lajeunesse T.C."/>
            <person name="Voolstra C.R."/>
        </authorList>
    </citation>
    <scope>NUCLEOTIDE SEQUENCE [LARGE SCALE GENOMIC DNA]</scope>
    <source>
        <strain evidence="3 4">CCMP2467</strain>
    </source>
</reference>
<dbReference type="EMBL" id="LSRX01000225">
    <property type="protein sequence ID" value="OLQ03844.1"/>
    <property type="molecule type" value="Genomic_DNA"/>
</dbReference>
<gene>
    <name evidence="3" type="ORF">AK812_SmicGene13148</name>
</gene>
<evidence type="ECO:0000313" key="3">
    <source>
        <dbReference type="EMBL" id="OLQ03844.1"/>
    </source>
</evidence>
<dbReference type="OrthoDB" id="406566at2759"/>
<dbReference type="Pfam" id="PF03407">
    <property type="entry name" value="Nucleotid_trans"/>
    <property type="match status" value="1"/>
</dbReference>
<feature type="signal peptide" evidence="1">
    <location>
        <begin position="1"/>
        <end position="15"/>
    </location>
</feature>
<dbReference type="InterPro" id="IPR005069">
    <property type="entry name" value="Nucl-diP-sugar_transferase"/>
</dbReference>
<accession>A0A1Q9E8U5</accession>
<keyword evidence="1" id="KW-0732">Signal</keyword>
<proteinExistence type="predicted"/>
<feature type="chain" id="PRO_5013385372" description="Nucleotide-diphospho-sugar transferase domain-containing protein" evidence="1">
    <location>
        <begin position="16"/>
        <end position="790"/>
    </location>
</feature>
<sequence length="790" mass="89717">MAHVRWLIWLGASAAENVPEHPMPSDFRPSRPDLLLPNYDCRDTLERDPENLLTSWTETQAVYLITGSPRASGPGEAEEDDAIWFNYVTAFQEHIHQDLEADCPFAFFVLKLCLWFSCRLLLEHHEACAAHGASAPMLGRDLLAAGYYGLRNWETLGVFLNSRWARPFCKWVHGALALAPKLGLVSEDLITISSCPVPRSGEWLSDWNWQEHLHLLLSDSVEAAALTMNPSSVMNWEVKVTECPLGLLNILLHQILLCMTGISEMVPYLSEQLTLLLTLVETELREAGIEVLPVLMATRWPMLRMLTHVAVNVQRRNVTIDQVLVPHYQTKPYVLDFHPHELLYPEAERLQLPAGRSSQSLRFRRHGLGVSKVYRRTLQFLESTLSLEPSEMQPKSPIIFTMIFGERLAKYLPKWLLRVEAFGHLSKTLVFCLDSASMEACRAAHAHQGCVQGSLRTASNKFHMMSVILNSGFDVLYLDFDLVLLQDPLPSILRHAEEAELLLTRDFGGECINIGVVYMKSHPSTSLFVQGLIRWLWNHPYEFCQKAFAGMMGLEDVTWNDQYGDPVRSVPRWGFLDSANSFATSTVYDASLQGWTGDLQKILIYHFLDGLGAVDPELAVTGEYTDLFTLFYQNPLLNLGDTQTPLYEQDARVRKQLLFTRQPTPPSQLQACGHYETSAYPAWKKRQREKLQTRLDIRPVQLHCRVEGGGAVWGEDFVLSDTSLIRPVAGYALTYIEVLMLTRERFMDVIERRKLTCPQLSMIVRRYCVRVAVPWAASEQGLEVFAGLVK</sequence>
<evidence type="ECO:0000313" key="4">
    <source>
        <dbReference type="Proteomes" id="UP000186817"/>
    </source>
</evidence>
<dbReference type="AlphaFoldDB" id="A0A1Q9E8U5"/>
<protein>
    <recommendedName>
        <fullName evidence="2">Nucleotide-diphospho-sugar transferase domain-containing protein</fullName>
    </recommendedName>
</protein>
<keyword evidence="4" id="KW-1185">Reference proteome</keyword>